<dbReference type="EC" id="7.-.-.-" evidence="6"/>
<comment type="function">
    <text evidence="6">Part of a membrane-bound complex that couples electron transfer with translocation of ions across the membrane.</text>
</comment>
<keyword evidence="6" id="KW-1133">Transmembrane helix</keyword>
<evidence type="ECO:0000256" key="5">
    <source>
        <dbReference type="ARBA" id="ARBA00022982"/>
    </source>
</evidence>
<dbReference type="KEGG" id="mev:Metev_1966"/>
<evidence type="ECO:0000259" key="7">
    <source>
        <dbReference type="SMART" id="SM00900"/>
    </source>
</evidence>
<evidence type="ECO:0000313" key="9">
    <source>
        <dbReference type="Proteomes" id="UP000000391"/>
    </source>
</evidence>
<feature type="modified residue" description="FMN phosphoryl threonine" evidence="6">
    <location>
        <position position="163"/>
    </location>
</feature>
<dbReference type="PANTHER" id="PTHR36118">
    <property type="entry name" value="ION-TRANSLOCATING OXIDOREDUCTASE COMPLEX SUBUNIT G"/>
    <property type="match status" value="1"/>
</dbReference>
<keyword evidence="1 6" id="KW-0813">Transport</keyword>
<evidence type="ECO:0000256" key="4">
    <source>
        <dbReference type="ARBA" id="ARBA00022643"/>
    </source>
</evidence>
<evidence type="ECO:0000256" key="3">
    <source>
        <dbReference type="ARBA" id="ARBA00022630"/>
    </source>
</evidence>
<dbReference type="AlphaFoldDB" id="D7EAC5"/>
<name>D7EAC5_METEZ</name>
<dbReference type="InterPro" id="IPR049687">
    <property type="entry name" value="Ion_transpt_RnfG_Methano"/>
</dbReference>
<proteinExistence type="inferred from homology"/>
<keyword evidence="2 6" id="KW-0597">Phosphoprotein</keyword>
<gene>
    <name evidence="6" type="primary">rnfG</name>
    <name evidence="8" type="ordered locus">Metev_1966</name>
</gene>
<dbReference type="HOGENOM" id="CLU_077882_2_2_2"/>
<keyword evidence="3 6" id="KW-0285">Flavoprotein</keyword>
<dbReference type="RefSeq" id="WP_013195361.1">
    <property type="nucleotide sequence ID" value="NC_014253.1"/>
</dbReference>
<comment type="subunit">
    <text evidence="6">The Rnf complex is probably composed of eight subunits, including RnfA, RnfB, RnfC, RnfD, RnfE and RnfG.</text>
</comment>
<keyword evidence="6" id="KW-0472">Membrane</keyword>
<comment type="subcellular location">
    <subcellularLocation>
        <location evidence="6">Cell membrane</location>
        <topology evidence="6">Single-pass membrane protein</topology>
    </subcellularLocation>
</comment>
<keyword evidence="5 6" id="KW-0249">Electron transport</keyword>
<dbReference type="HAMAP" id="MF_00479">
    <property type="entry name" value="RsxG_RnfG"/>
    <property type="match status" value="1"/>
</dbReference>
<dbReference type="Gene3D" id="3.90.1010.20">
    <property type="match status" value="1"/>
</dbReference>
<protein>
    <recommendedName>
        <fullName evidence="6">Ion-translocating oxidoreductase complex subunit G</fullName>
        <ecNumber evidence="6">7.-.-.-</ecNumber>
    </recommendedName>
    <alternativeName>
        <fullName evidence="6">Rnf electron transport complex subunit G</fullName>
    </alternativeName>
</protein>
<dbReference type="GeneID" id="9347625"/>
<keyword evidence="4 6" id="KW-0288">FMN</keyword>
<evidence type="ECO:0000256" key="6">
    <source>
        <dbReference type="HAMAP-Rule" id="MF_00479"/>
    </source>
</evidence>
<keyword evidence="6" id="KW-0812">Transmembrane</keyword>
<accession>D7EAC5</accession>
<reference evidence="8 9" key="1">
    <citation type="submission" date="2010-06" db="EMBL/GenBank/DDBJ databases">
        <title>Complete sequence chromosome of Methanohalobium evestigatum Z-7303.</title>
        <authorList>
            <consortium name="US DOE Joint Genome Institute"/>
            <person name="Lucas S."/>
            <person name="Copeland A."/>
            <person name="Lapidus A."/>
            <person name="Cheng J.-F."/>
            <person name="Bruce D."/>
            <person name="Goodwin L."/>
            <person name="Pitluck S."/>
            <person name="Saunders E."/>
            <person name="Detter J.C."/>
            <person name="Han C."/>
            <person name="Tapia R."/>
            <person name="Land M."/>
            <person name="Hauser L."/>
            <person name="Kyrpides N."/>
            <person name="Mikhailova N."/>
            <person name="Sieprawska-Lupa M."/>
            <person name="Whitman W.B."/>
            <person name="Anderson I."/>
            <person name="Woyke T."/>
        </authorList>
    </citation>
    <scope>NUCLEOTIDE SEQUENCE [LARGE SCALE GENOMIC DNA]</scope>
    <source>
        <strain evidence="9">ATCC BAA-1072 / DSM 3721 / NBRC 107634 / OCM 161 / Z-7303</strain>
    </source>
</reference>
<comment type="cofactor">
    <cofactor evidence="6">
        <name>FMN</name>
        <dbReference type="ChEBI" id="CHEBI:58210"/>
    </cofactor>
</comment>
<dbReference type="GO" id="GO:0010181">
    <property type="term" value="F:FMN binding"/>
    <property type="evidence" value="ECO:0007669"/>
    <property type="project" value="InterPro"/>
</dbReference>
<dbReference type="InterPro" id="IPR007329">
    <property type="entry name" value="FMN-bd"/>
</dbReference>
<dbReference type="GO" id="GO:0005886">
    <property type="term" value="C:plasma membrane"/>
    <property type="evidence" value="ECO:0007669"/>
    <property type="project" value="UniProtKB-SubCell"/>
</dbReference>
<dbReference type="STRING" id="644295.Metev_1966"/>
<dbReference type="PIRSF" id="PIRSF006091">
    <property type="entry name" value="E_trnsport_RnfG"/>
    <property type="match status" value="1"/>
</dbReference>
<dbReference type="PANTHER" id="PTHR36118:SF1">
    <property type="entry name" value="ION-TRANSLOCATING OXIDOREDUCTASE COMPLEX SUBUNIT G"/>
    <property type="match status" value="1"/>
</dbReference>
<evidence type="ECO:0000313" key="8">
    <source>
        <dbReference type="EMBL" id="ADI74796.1"/>
    </source>
</evidence>
<dbReference type="GO" id="GO:0022900">
    <property type="term" value="P:electron transport chain"/>
    <property type="evidence" value="ECO:0007669"/>
    <property type="project" value="UniProtKB-UniRule"/>
</dbReference>
<keyword evidence="6" id="KW-1003">Cell membrane</keyword>
<dbReference type="EMBL" id="CP002069">
    <property type="protein sequence ID" value="ADI74796.1"/>
    <property type="molecule type" value="Genomic_DNA"/>
</dbReference>
<dbReference type="SMART" id="SM00900">
    <property type="entry name" value="FMN_bind"/>
    <property type="match status" value="1"/>
</dbReference>
<organism evidence="8 9">
    <name type="scientific">Methanohalobium evestigatum (strain ATCC BAA-1072 / DSM 3721 / NBRC 107634 / OCM 161 / Z-7303)</name>
    <dbReference type="NCBI Taxonomy" id="644295"/>
    <lineage>
        <taxon>Archaea</taxon>
        <taxon>Methanobacteriati</taxon>
        <taxon>Methanobacteriota</taxon>
        <taxon>Stenosarchaea group</taxon>
        <taxon>Methanomicrobia</taxon>
        <taxon>Methanosarcinales</taxon>
        <taxon>Methanosarcinaceae</taxon>
        <taxon>Methanohalobium</taxon>
    </lineage>
</organism>
<dbReference type="OrthoDB" id="125674at2157"/>
<comment type="similarity">
    <text evidence="6">Belongs to the RnfG family.</text>
</comment>
<dbReference type="Pfam" id="PF04205">
    <property type="entry name" value="FMN_bind"/>
    <property type="match status" value="1"/>
</dbReference>
<dbReference type="GO" id="GO:0009055">
    <property type="term" value="F:electron transfer activity"/>
    <property type="evidence" value="ECO:0007669"/>
    <property type="project" value="InterPro"/>
</dbReference>
<dbReference type="Proteomes" id="UP000000391">
    <property type="component" value="Chromosome"/>
</dbReference>
<evidence type="ECO:0000256" key="2">
    <source>
        <dbReference type="ARBA" id="ARBA00022553"/>
    </source>
</evidence>
<keyword evidence="9" id="KW-1185">Reference proteome</keyword>
<sequence precursor="true">MKGFNKEIIVIIAKLVLISAVASAVLGATYVPTQEQLRIAEQRQTQETLSQLMPEAEEFEPVYSGENEEEVLYYQAYDSGGNLIGYGFVTEQAGYDDDIKMAAAVDTNFEKIYGMEVLRQAETPGKGSKITNAEFKNQFSNLPLDGLALSQNSGNVDAISGATVSSSAVVTGLNNKIEQIEQEIN</sequence>
<dbReference type="NCBIfam" id="NF041840">
    <property type="entry name" value="rnfG_Methano"/>
    <property type="match status" value="1"/>
</dbReference>
<evidence type="ECO:0000256" key="1">
    <source>
        <dbReference type="ARBA" id="ARBA00022448"/>
    </source>
</evidence>
<dbReference type="NCBIfam" id="TIGR01947">
    <property type="entry name" value="rnfG"/>
    <property type="match status" value="1"/>
</dbReference>
<dbReference type="InterPro" id="IPR010209">
    <property type="entry name" value="Ion_transpt_RnfG/RsxG"/>
</dbReference>
<keyword evidence="6" id="KW-1278">Translocase</keyword>
<feature type="domain" description="FMN-binding" evidence="7">
    <location>
        <begin position="94"/>
        <end position="180"/>
    </location>
</feature>